<feature type="region of interest" description="Disordered" evidence="1">
    <location>
        <begin position="147"/>
        <end position="167"/>
    </location>
</feature>
<protein>
    <submittedName>
        <fullName evidence="2">Uncharacterized protein</fullName>
    </submittedName>
</protein>
<sequence length="472" mass="53703">MSKIRSTDRIHCMLACSNGQHKYCKKLKQSVPFVILTGTPRQGCYLCAYSITCVDLKIKCAFYEKFAFRVEARGEEFTTAASTEGFVATICTYTEITLYDEEEAFFILCEEDTEEISYETCEEDTEEISYETFDETSDQRTELILSDNTPSTDTRRKDVEKPKISTQIQQTTRLESDICTIKTQTVLSEEDYFSDNVEELFPRVTVQPGGLVRYDVAKDRNKDTNQERHQAADEDFQVSVNTTQAIDPDFLIPDLEKHLKETEGNLLQSKQHFLNILTRNGNDPSLLTSSPSLSQTTDSKYDGTLAGCSGQVDSNANFVLPSSQENKTLAHRDKDLCIKETDEGSEEGIVPMRSSLKCTSDSQSKSLKRVRFSEKLIIELDKFGDFQNCKVIDISKGTPIEKLSGTFDDICYRSRTFLRTTVFRTVLKDHIDHLKPPVLQKRNRKNRRRKVSVSTSKKQLVYSAQSVGTLWL</sequence>
<dbReference type="AlphaFoldDB" id="C3ZEY8"/>
<feature type="compositionally biased region" description="Basic and acidic residues" evidence="1">
    <location>
        <begin position="153"/>
        <end position="163"/>
    </location>
</feature>
<name>C3ZEY8_BRAFL</name>
<dbReference type="EMBL" id="GG666612">
    <property type="protein sequence ID" value="EEN49294.1"/>
    <property type="molecule type" value="Genomic_DNA"/>
</dbReference>
<gene>
    <name evidence="2" type="ORF">BRAFLDRAFT_83828</name>
</gene>
<accession>C3ZEY8</accession>
<organism>
    <name type="scientific">Branchiostoma floridae</name>
    <name type="common">Florida lancelet</name>
    <name type="synonym">Amphioxus</name>
    <dbReference type="NCBI Taxonomy" id="7739"/>
    <lineage>
        <taxon>Eukaryota</taxon>
        <taxon>Metazoa</taxon>
        <taxon>Chordata</taxon>
        <taxon>Cephalochordata</taxon>
        <taxon>Leptocardii</taxon>
        <taxon>Amphioxiformes</taxon>
        <taxon>Branchiostomatidae</taxon>
        <taxon>Branchiostoma</taxon>
    </lineage>
</organism>
<dbReference type="InParanoid" id="C3ZEY8"/>
<evidence type="ECO:0000313" key="2">
    <source>
        <dbReference type="EMBL" id="EEN49294.1"/>
    </source>
</evidence>
<proteinExistence type="predicted"/>
<reference evidence="2" key="1">
    <citation type="journal article" date="2008" name="Nature">
        <title>The amphioxus genome and the evolution of the chordate karyotype.</title>
        <authorList>
            <consortium name="US DOE Joint Genome Institute (JGI-PGF)"/>
            <person name="Putnam N.H."/>
            <person name="Butts T."/>
            <person name="Ferrier D.E.K."/>
            <person name="Furlong R.F."/>
            <person name="Hellsten U."/>
            <person name="Kawashima T."/>
            <person name="Robinson-Rechavi M."/>
            <person name="Shoguchi E."/>
            <person name="Terry A."/>
            <person name="Yu J.-K."/>
            <person name="Benito-Gutierrez E.L."/>
            <person name="Dubchak I."/>
            <person name="Garcia-Fernandez J."/>
            <person name="Gibson-Brown J.J."/>
            <person name="Grigoriev I.V."/>
            <person name="Horton A.C."/>
            <person name="de Jong P.J."/>
            <person name="Jurka J."/>
            <person name="Kapitonov V.V."/>
            <person name="Kohara Y."/>
            <person name="Kuroki Y."/>
            <person name="Lindquist E."/>
            <person name="Lucas S."/>
            <person name="Osoegawa K."/>
            <person name="Pennacchio L.A."/>
            <person name="Salamov A.A."/>
            <person name="Satou Y."/>
            <person name="Sauka-Spengler T."/>
            <person name="Schmutz J."/>
            <person name="Shin-I T."/>
            <person name="Toyoda A."/>
            <person name="Bronner-Fraser M."/>
            <person name="Fujiyama A."/>
            <person name="Holland L.Z."/>
            <person name="Holland P.W.H."/>
            <person name="Satoh N."/>
            <person name="Rokhsar D.S."/>
        </authorList>
    </citation>
    <scope>NUCLEOTIDE SEQUENCE [LARGE SCALE GENOMIC DNA]</scope>
    <source>
        <strain evidence="2">S238N-H82</strain>
        <tissue evidence="2">Testes</tissue>
    </source>
</reference>
<evidence type="ECO:0000256" key="1">
    <source>
        <dbReference type="SAM" id="MobiDB-lite"/>
    </source>
</evidence>